<dbReference type="OrthoDB" id="5095623at2759"/>
<proteinExistence type="predicted"/>
<keyword evidence="2" id="KW-0732">Signal</keyword>
<comment type="caution">
    <text evidence="3">The sequence shown here is derived from an EMBL/GenBank/DDBJ whole genome shotgun (WGS) entry which is preliminary data.</text>
</comment>
<feature type="chain" id="PRO_5034930537" evidence="2">
    <location>
        <begin position="24"/>
        <end position="681"/>
    </location>
</feature>
<evidence type="ECO:0000313" key="3">
    <source>
        <dbReference type="EMBL" id="KAF4468461.1"/>
    </source>
</evidence>
<feature type="compositionally biased region" description="Polar residues" evidence="1">
    <location>
        <begin position="395"/>
        <end position="405"/>
    </location>
</feature>
<feature type="signal peptide" evidence="2">
    <location>
        <begin position="1"/>
        <end position="23"/>
    </location>
</feature>
<evidence type="ECO:0000256" key="1">
    <source>
        <dbReference type="SAM" id="MobiDB-lite"/>
    </source>
</evidence>
<feature type="region of interest" description="Disordered" evidence="1">
    <location>
        <begin position="111"/>
        <end position="330"/>
    </location>
</feature>
<reference evidence="3 4" key="1">
    <citation type="submission" date="2020-01" db="EMBL/GenBank/DDBJ databases">
        <title>Identification and distribution of gene clusters putatively required for synthesis of sphingolipid metabolism inhibitors in phylogenetically diverse species of the filamentous fungus Fusarium.</title>
        <authorList>
            <person name="Kim H.-S."/>
            <person name="Busman M."/>
            <person name="Brown D.W."/>
            <person name="Divon H."/>
            <person name="Uhlig S."/>
            <person name="Proctor R.H."/>
        </authorList>
    </citation>
    <scope>NUCLEOTIDE SEQUENCE [LARGE SCALE GENOMIC DNA]</scope>
    <source>
        <strain evidence="3 4">NRRL 20459</strain>
    </source>
</reference>
<dbReference type="EMBL" id="JAADYS010000609">
    <property type="protein sequence ID" value="KAF4468461.1"/>
    <property type="molecule type" value="Genomic_DNA"/>
</dbReference>
<feature type="compositionally biased region" description="Low complexity" evidence="1">
    <location>
        <begin position="619"/>
        <end position="641"/>
    </location>
</feature>
<feature type="compositionally biased region" description="Polar residues" evidence="1">
    <location>
        <begin position="252"/>
        <end position="267"/>
    </location>
</feature>
<accession>A0A8H4LG69</accession>
<evidence type="ECO:0000313" key="4">
    <source>
        <dbReference type="Proteomes" id="UP000554235"/>
    </source>
</evidence>
<name>A0A8H4LG69_9HYPO</name>
<keyword evidence="4" id="KW-1185">Reference proteome</keyword>
<sequence>MIKLHALLYIIPHLPLTLQPAHAAILPHINVPFKLPGLVFTEPAARSVVEVVPFKETRHGHPGLHHTLSAVKRLVENRGYMVEVSEETIQELLDQINRLQEQVSGMIPSVTAEKQPPQQEGNQPGNQPGQLPEGSSALPSVGDQPDELPTQPSKIGLSDSESEEAELAGPSVTFPLTNGPEEFSLPRQTDAPNAAIPPQPSPNQPNASKQPGTLGQSDGQADAVVSGLSENSTQEPSGTPANPTIVGASIDSIGTDNTQLEEPSGVNTAELPQESSPGQIDNEPSGQSDDQPHDKSADSRTGDQLKETSDRDGQPVRQSNGLPSSQLEELSTRLTYQIQGQTVATFSTTLNNQPTVTSSNLPSVPTETQPDGEGNTESSGLPGGAFKENPDRAPQATSSDTTILGQSKDVPSEERQQPATILEPDCPDEDVVSDLPIIRRNANCTPSSRSSANDPSQGSLPTASSASINQPEPNTQIAPSFTATESSEQAVVQAGTSPTMISIEDSSQAATTVSPTSVFETATAEPTIAETQSTQPTKRLRTLVFTSVLTRSSTVKATTTYTEFFHIGQPTGPASISGLVFKETIDETLGESGRVTLVNESEEKTRESTSFEGTYGNNTPITTESSTTSAAPASIPESSSEPWLRFNTASANMTYYTTPTSGFRTMSKPTRSLAERGHLLW</sequence>
<feature type="compositionally biased region" description="Polar residues" evidence="1">
    <location>
        <begin position="348"/>
        <end position="379"/>
    </location>
</feature>
<dbReference type="AlphaFoldDB" id="A0A8H4LG69"/>
<dbReference type="Proteomes" id="UP000554235">
    <property type="component" value="Unassembled WGS sequence"/>
</dbReference>
<feature type="compositionally biased region" description="Basic and acidic residues" evidence="1">
    <location>
        <begin position="290"/>
        <end position="314"/>
    </location>
</feature>
<feature type="region of interest" description="Disordered" evidence="1">
    <location>
        <begin position="348"/>
        <end position="478"/>
    </location>
</feature>
<feature type="compositionally biased region" description="Polar residues" evidence="1">
    <location>
        <begin position="442"/>
        <end position="478"/>
    </location>
</feature>
<feature type="compositionally biased region" description="Low complexity" evidence="1">
    <location>
        <begin position="115"/>
        <end position="134"/>
    </location>
</feature>
<feature type="compositionally biased region" description="Polar residues" evidence="1">
    <location>
        <begin position="228"/>
        <end position="242"/>
    </location>
</feature>
<evidence type="ECO:0000256" key="2">
    <source>
        <dbReference type="SAM" id="SignalP"/>
    </source>
</evidence>
<organism evidence="3 4">
    <name type="scientific">Fusarium albosuccineum</name>
    <dbReference type="NCBI Taxonomy" id="1237068"/>
    <lineage>
        <taxon>Eukaryota</taxon>
        <taxon>Fungi</taxon>
        <taxon>Dikarya</taxon>
        <taxon>Ascomycota</taxon>
        <taxon>Pezizomycotina</taxon>
        <taxon>Sordariomycetes</taxon>
        <taxon>Hypocreomycetidae</taxon>
        <taxon>Hypocreales</taxon>
        <taxon>Nectriaceae</taxon>
        <taxon>Fusarium</taxon>
        <taxon>Fusarium decemcellulare species complex</taxon>
    </lineage>
</organism>
<feature type="region of interest" description="Disordered" evidence="1">
    <location>
        <begin position="599"/>
        <end position="641"/>
    </location>
</feature>
<feature type="compositionally biased region" description="Polar residues" evidence="1">
    <location>
        <begin position="273"/>
        <end position="289"/>
    </location>
</feature>
<protein>
    <submittedName>
        <fullName evidence="3">Uncharacterized protein</fullName>
    </submittedName>
</protein>
<gene>
    <name evidence="3" type="ORF">FALBO_4652</name>
</gene>
<feature type="compositionally biased region" description="Polar residues" evidence="1">
    <location>
        <begin position="316"/>
        <end position="330"/>
    </location>
</feature>